<feature type="domain" description="Major facilitator superfamily (MFS) profile" evidence="9">
    <location>
        <begin position="26"/>
        <end position="480"/>
    </location>
</feature>
<feature type="transmembrane region" description="Helical" evidence="8">
    <location>
        <begin position="425"/>
        <end position="446"/>
    </location>
</feature>
<dbReference type="InterPro" id="IPR005829">
    <property type="entry name" value="Sugar_transporter_CS"/>
</dbReference>
<reference evidence="10" key="1">
    <citation type="submission" date="2015-11" db="EMBL/GenBank/DDBJ databases">
        <title>De novo transcriptome assembly of four potential Pierce s Disease insect vectors from Arizona vineyards.</title>
        <authorList>
            <person name="Tassone E.E."/>
        </authorList>
    </citation>
    <scope>NUCLEOTIDE SEQUENCE</scope>
</reference>
<dbReference type="GO" id="GO:0022857">
    <property type="term" value="F:transmembrane transporter activity"/>
    <property type="evidence" value="ECO:0007669"/>
    <property type="project" value="InterPro"/>
</dbReference>
<dbReference type="PANTHER" id="PTHR48021">
    <property type="match status" value="1"/>
</dbReference>
<dbReference type="Pfam" id="PF00083">
    <property type="entry name" value="Sugar_tr"/>
    <property type="match status" value="1"/>
</dbReference>
<gene>
    <name evidence="10" type="ORF">g.34403</name>
</gene>
<evidence type="ECO:0000256" key="2">
    <source>
        <dbReference type="ARBA" id="ARBA00022448"/>
    </source>
</evidence>
<proteinExistence type="predicted"/>
<keyword evidence="7 8" id="KW-0472">Membrane</keyword>
<protein>
    <recommendedName>
        <fullName evidence="9">Major facilitator superfamily (MFS) profile domain-containing protein</fullName>
    </recommendedName>
</protein>
<feature type="transmembrane region" description="Helical" evidence="8">
    <location>
        <begin position="125"/>
        <end position="146"/>
    </location>
</feature>
<feature type="transmembrane region" description="Helical" evidence="8">
    <location>
        <begin position="389"/>
        <end position="413"/>
    </location>
</feature>
<evidence type="ECO:0000256" key="4">
    <source>
        <dbReference type="ARBA" id="ARBA00022597"/>
    </source>
</evidence>
<feature type="transmembrane region" description="Helical" evidence="8">
    <location>
        <begin position="334"/>
        <end position="354"/>
    </location>
</feature>
<feature type="transmembrane region" description="Helical" evidence="8">
    <location>
        <begin position="26"/>
        <end position="51"/>
    </location>
</feature>
<organism evidence="10">
    <name type="scientific">Cuerna arida</name>
    <dbReference type="NCBI Taxonomy" id="1464854"/>
    <lineage>
        <taxon>Eukaryota</taxon>
        <taxon>Metazoa</taxon>
        <taxon>Ecdysozoa</taxon>
        <taxon>Arthropoda</taxon>
        <taxon>Hexapoda</taxon>
        <taxon>Insecta</taxon>
        <taxon>Pterygota</taxon>
        <taxon>Neoptera</taxon>
        <taxon>Paraneoptera</taxon>
        <taxon>Hemiptera</taxon>
        <taxon>Auchenorrhyncha</taxon>
        <taxon>Membracoidea</taxon>
        <taxon>Cicadellidae</taxon>
        <taxon>Cicadellinae</taxon>
        <taxon>Proconiini</taxon>
        <taxon>Cuerna</taxon>
    </lineage>
</organism>
<keyword evidence="5 8" id="KW-0812">Transmembrane</keyword>
<dbReference type="GO" id="GO:0005886">
    <property type="term" value="C:plasma membrane"/>
    <property type="evidence" value="ECO:0007669"/>
    <property type="project" value="UniProtKB-SubCell"/>
</dbReference>
<dbReference type="PANTHER" id="PTHR48021:SF39">
    <property type="entry name" value="MAJOR FACILITATOR SUPERFAMILY (MFS) PROFILE DOMAIN-CONTAINING PROTEIN"/>
    <property type="match status" value="1"/>
</dbReference>
<evidence type="ECO:0000256" key="7">
    <source>
        <dbReference type="ARBA" id="ARBA00023136"/>
    </source>
</evidence>
<feature type="transmembrane region" description="Helical" evidence="8">
    <location>
        <begin position="452"/>
        <end position="474"/>
    </location>
</feature>
<dbReference type="Gene3D" id="1.20.1250.20">
    <property type="entry name" value="MFS general substrate transporter like domains"/>
    <property type="match status" value="1"/>
</dbReference>
<accession>A0A1B6EU41</accession>
<evidence type="ECO:0000256" key="6">
    <source>
        <dbReference type="ARBA" id="ARBA00022989"/>
    </source>
</evidence>
<keyword evidence="3" id="KW-1003">Cell membrane</keyword>
<dbReference type="FunFam" id="1.20.1250.20:FF:000218">
    <property type="entry name" value="facilitated trehalose transporter Tret1"/>
    <property type="match status" value="1"/>
</dbReference>
<dbReference type="InterPro" id="IPR020846">
    <property type="entry name" value="MFS_dom"/>
</dbReference>
<dbReference type="InterPro" id="IPR005828">
    <property type="entry name" value="MFS_sugar_transport-like"/>
</dbReference>
<dbReference type="EMBL" id="GECZ01028516">
    <property type="protein sequence ID" value="JAS41253.1"/>
    <property type="molecule type" value="Transcribed_RNA"/>
</dbReference>
<evidence type="ECO:0000259" key="9">
    <source>
        <dbReference type="PROSITE" id="PS50850"/>
    </source>
</evidence>
<evidence type="ECO:0000256" key="1">
    <source>
        <dbReference type="ARBA" id="ARBA00004651"/>
    </source>
</evidence>
<sequence>MDSTDPDTRGNAAEPSSTFRSTLSQVLGATAFGFVIMGVGLIFGMPTIVIGELMKPNATTIHGVAFDDYSASWFGSIIFISQPIGSLTSGFLQDLFGRKRCMLVVTIPQMIGWLLLYSADSVPWLYTAVTVMGLSVGFMEAPVLSYIGEITEPRLRGVLSSIAGIFLNVGIMLECYIGALTDWRSLALISALGPVLIFILLSQVPESPAWLVYKGRVSDAERALCWLRGWVDPIHVSKELSSLVAHVDQRNVRIVKTKDQDYHQVPSHDLGTQKRAKRSETMQNIHHFLQPATQRPLKLILIYFFCSHCASLIGVRPFLVQIFDSLHFPIDSKWVVVIVGTLQVLGSIGCMLVMKLLGKRGLSFVSMSICVICAIAISVYVVLGINPPWVPMILFCVLFFAAQLGIGSIPWMLISEVFPIQGRGIAGGVSAACGYSFIFIVTKFYINLEQWFSMWGALLVYAAVGFWGIIYLYFCLPETEGKTLQDIEPYFLTKRERERLEKSHSIKNLPVEI</sequence>
<feature type="transmembrane region" description="Helical" evidence="8">
    <location>
        <begin position="361"/>
        <end position="383"/>
    </location>
</feature>
<name>A0A1B6EU41_9HEMI</name>
<keyword evidence="2" id="KW-0813">Transport</keyword>
<evidence type="ECO:0000256" key="5">
    <source>
        <dbReference type="ARBA" id="ARBA00022692"/>
    </source>
</evidence>
<feature type="transmembrane region" description="Helical" evidence="8">
    <location>
        <begin position="71"/>
        <end position="92"/>
    </location>
</feature>
<dbReference type="SUPFAM" id="SSF103473">
    <property type="entry name" value="MFS general substrate transporter"/>
    <property type="match status" value="1"/>
</dbReference>
<evidence type="ECO:0000256" key="8">
    <source>
        <dbReference type="SAM" id="Phobius"/>
    </source>
</evidence>
<keyword evidence="4" id="KW-0762">Sugar transport</keyword>
<dbReference type="PROSITE" id="PS00217">
    <property type="entry name" value="SUGAR_TRANSPORT_2"/>
    <property type="match status" value="1"/>
</dbReference>
<dbReference type="AlphaFoldDB" id="A0A1B6EU41"/>
<keyword evidence="6 8" id="KW-1133">Transmembrane helix</keyword>
<dbReference type="InterPro" id="IPR036259">
    <property type="entry name" value="MFS_trans_sf"/>
</dbReference>
<feature type="transmembrane region" description="Helical" evidence="8">
    <location>
        <begin position="300"/>
        <end position="322"/>
    </location>
</feature>
<feature type="transmembrane region" description="Helical" evidence="8">
    <location>
        <begin position="101"/>
        <end position="119"/>
    </location>
</feature>
<feature type="transmembrane region" description="Helical" evidence="8">
    <location>
        <begin position="158"/>
        <end position="179"/>
    </location>
</feature>
<comment type="subcellular location">
    <subcellularLocation>
        <location evidence="1">Cell membrane</location>
        <topology evidence="1">Multi-pass membrane protein</topology>
    </subcellularLocation>
</comment>
<evidence type="ECO:0000313" key="10">
    <source>
        <dbReference type="EMBL" id="JAS41253.1"/>
    </source>
</evidence>
<dbReference type="InterPro" id="IPR050549">
    <property type="entry name" value="MFS_Trehalose_Transporter"/>
</dbReference>
<evidence type="ECO:0000256" key="3">
    <source>
        <dbReference type="ARBA" id="ARBA00022475"/>
    </source>
</evidence>
<feature type="transmembrane region" description="Helical" evidence="8">
    <location>
        <begin position="185"/>
        <end position="204"/>
    </location>
</feature>
<dbReference type="PROSITE" id="PS50850">
    <property type="entry name" value="MFS"/>
    <property type="match status" value="1"/>
</dbReference>